<protein>
    <submittedName>
        <fullName evidence="1">Uncharacterized protein</fullName>
    </submittedName>
</protein>
<dbReference type="EMBL" id="CADEBD010000303">
    <property type="protein sequence ID" value="CAB3237319.1"/>
    <property type="molecule type" value="Genomic_DNA"/>
</dbReference>
<dbReference type="SMART" id="SM00700">
    <property type="entry name" value="JHBP"/>
    <property type="match status" value="1"/>
</dbReference>
<dbReference type="Gene3D" id="3.15.10.30">
    <property type="entry name" value="Haemolymph juvenile hormone binding protein"/>
    <property type="match status" value="1"/>
</dbReference>
<dbReference type="AlphaFoldDB" id="A0A8S0ZTQ5"/>
<dbReference type="Pfam" id="PF06585">
    <property type="entry name" value="JHBP"/>
    <property type="match status" value="1"/>
</dbReference>
<accession>A0A8S0ZTQ5</accession>
<dbReference type="PANTHER" id="PTHR20993">
    <property type="entry name" value="GH07914P"/>
    <property type="match status" value="1"/>
</dbReference>
<dbReference type="Proteomes" id="UP000494256">
    <property type="component" value="Unassembled WGS sequence"/>
</dbReference>
<organism evidence="1 2">
    <name type="scientific">Arctia plantaginis</name>
    <name type="common">Wood tiger moth</name>
    <name type="synonym">Phalaena plantaginis</name>
    <dbReference type="NCBI Taxonomy" id="874455"/>
    <lineage>
        <taxon>Eukaryota</taxon>
        <taxon>Metazoa</taxon>
        <taxon>Ecdysozoa</taxon>
        <taxon>Arthropoda</taxon>
        <taxon>Hexapoda</taxon>
        <taxon>Insecta</taxon>
        <taxon>Pterygota</taxon>
        <taxon>Neoptera</taxon>
        <taxon>Endopterygota</taxon>
        <taxon>Lepidoptera</taxon>
        <taxon>Glossata</taxon>
        <taxon>Ditrysia</taxon>
        <taxon>Noctuoidea</taxon>
        <taxon>Erebidae</taxon>
        <taxon>Arctiinae</taxon>
        <taxon>Arctia</taxon>
    </lineage>
</organism>
<dbReference type="InterPro" id="IPR010562">
    <property type="entry name" value="Haemolymph_juvenile_hormone-bd"/>
</dbReference>
<proteinExistence type="predicted"/>
<gene>
    <name evidence="1" type="ORF">APLA_LOCUS7826</name>
</gene>
<comment type="caution">
    <text evidence="1">The sequence shown here is derived from an EMBL/GenBank/DDBJ whole genome shotgun (WGS) entry which is preliminary data.</text>
</comment>
<name>A0A8S0ZTQ5_ARCPL</name>
<evidence type="ECO:0000313" key="2">
    <source>
        <dbReference type="Proteomes" id="UP000494256"/>
    </source>
</evidence>
<dbReference type="InterPro" id="IPR038606">
    <property type="entry name" value="To_sf"/>
</dbReference>
<evidence type="ECO:0000313" key="1">
    <source>
        <dbReference type="EMBL" id="CAB3237319.1"/>
    </source>
</evidence>
<reference evidence="1 2" key="1">
    <citation type="submission" date="2020-04" db="EMBL/GenBank/DDBJ databases">
        <authorList>
            <person name="Wallbank WR R."/>
            <person name="Pardo Diaz C."/>
            <person name="Kozak K."/>
            <person name="Martin S."/>
            <person name="Jiggins C."/>
            <person name="Moest M."/>
            <person name="Warren A I."/>
            <person name="Byers J.R.P. K."/>
            <person name="Montejo-Kovacevich G."/>
            <person name="Yen C E."/>
        </authorList>
    </citation>
    <scope>NUCLEOTIDE SEQUENCE [LARGE SCALE GENOMIC DNA]</scope>
</reference>
<dbReference type="PANTHER" id="PTHR20993:SF0">
    <property type="entry name" value="GH07914P"/>
    <property type="match status" value="1"/>
</dbReference>
<sequence>MELPSYILRKSKNEEFICVILEVFQTVNMKLTLLAALFGFALAAPNVLIPVSPELRAAFKNNAQVDERNPLPPLMVLLFNLLRGLILNGSPSMGIPVLDPLQIDNIRIAVPAEIVNLDLELWNIRATGLGGFEVHSARLNLLQLSFEIDVTLPNLDISAERYSLTGDLLTAVPLFGDGKALFNVQGLRFKGRLFLGQSPNGRSVIVDRLENIGFQIGNFKSGLTGVIGGGDIDKVVNALIGEVVIDYVNRFQGFISTVIARSAPPAINPVLERFDSWDIIGELFQ</sequence>